<dbReference type="Proteomes" id="UP000178176">
    <property type="component" value="Unassembled WGS sequence"/>
</dbReference>
<dbReference type="EMBL" id="MEXH01000002">
    <property type="protein sequence ID" value="OGC92991.1"/>
    <property type="molecule type" value="Genomic_DNA"/>
</dbReference>
<dbReference type="PANTHER" id="PTHR11545:SF2">
    <property type="entry name" value="LARGE RIBOSOMAL SUBUNIT PROTEIN UL13M"/>
    <property type="match status" value="1"/>
</dbReference>
<proteinExistence type="inferred from homology"/>
<dbReference type="HAMAP" id="MF_01366">
    <property type="entry name" value="Ribosomal_uL13"/>
    <property type="match status" value="1"/>
</dbReference>
<dbReference type="GO" id="GO:0003735">
    <property type="term" value="F:structural constituent of ribosome"/>
    <property type="evidence" value="ECO:0007669"/>
    <property type="project" value="InterPro"/>
</dbReference>
<gene>
    <name evidence="4" type="primary">rplM</name>
    <name evidence="5" type="ORF">A2876_00370</name>
</gene>
<reference evidence="5 6" key="1">
    <citation type="journal article" date="2016" name="Nat. Commun.">
        <title>Thousands of microbial genomes shed light on interconnected biogeochemical processes in an aquifer system.</title>
        <authorList>
            <person name="Anantharaman K."/>
            <person name="Brown C.T."/>
            <person name="Hug L.A."/>
            <person name="Sharon I."/>
            <person name="Castelle C.J."/>
            <person name="Probst A.J."/>
            <person name="Thomas B.C."/>
            <person name="Singh A."/>
            <person name="Wilkins M.J."/>
            <person name="Karaoz U."/>
            <person name="Brodie E.L."/>
            <person name="Williams K.H."/>
            <person name="Hubbard S.S."/>
            <person name="Banfield J.F."/>
        </authorList>
    </citation>
    <scope>NUCLEOTIDE SEQUENCE [LARGE SCALE GENOMIC DNA]</scope>
</reference>
<dbReference type="CDD" id="cd00392">
    <property type="entry name" value="Ribosomal_L13"/>
    <property type="match status" value="1"/>
</dbReference>
<evidence type="ECO:0000313" key="5">
    <source>
        <dbReference type="EMBL" id="OGC92991.1"/>
    </source>
</evidence>
<dbReference type="InterPro" id="IPR005823">
    <property type="entry name" value="Ribosomal_uL13_bac-type"/>
</dbReference>
<dbReference type="NCBIfam" id="TIGR01066">
    <property type="entry name" value="rplM_bact"/>
    <property type="match status" value="1"/>
</dbReference>
<accession>A0A1F4YGE2</accession>
<comment type="subunit">
    <text evidence="4">Part of the 50S ribosomal subunit.</text>
</comment>
<keyword evidence="3 4" id="KW-0687">Ribonucleoprotein</keyword>
<dbReference type="Gene3D" id="3.90.1180.10">
    <property type="entry name" value="Ribosomal protein L13"/>
    <property type="match status" value="1"/>
</dbReference>
<dbReference type="AlphaFoldDB" id="A0A1F4YGE2"/>
<sequence length="139" mass="15755">MKTFAPKSSQITRSWHLIDAKDAVLGRLATHAASLLMGKSKTSFSRHLDMADHVVVINASSVKVTGRKETQKLYRRHSGYPGGMTVFPLSYVRQHHPDRIIIHAISGMLPKNKLQDRLLKHLHIYPGSEHPYVKHFKQA</sequence>
<dbReference type="Pfam" id="PF00572">
    <property type="entry name" value="Ribosomal_L13"/>
    <property type="match status" value="1"/>
</dbReference>
<dbReference type="GO" id="GO:0022625">
    <property type="term" value="C:cytosolic large ribosomal subunit"/>
    <property type="evidence" value="ECO:0007669"/>
    <property type="project" value="TreeGrafter"/>
</dbReference>
<evidence type="ECO:0000256" key="3">
    <source>
        <dbReference type="ARBA" id="ARBA00023274"/>
    </source>
</evidence>
<dbReference type="SUPFAM" id="SSF52161">
    <property type="entry name" value="Ribosomal protein L13"/>
    <property type="match status" value="1"/>
</dbReference>
<dbReference type="GO" id="GO:0006412">
    <property type="term" value="P:translation"/>
    <property type="evidence" value="ECO:0007669"/>
    <property type="project" value="UniProtKB-UniRule"/>
</dbReference>
<keyword evidence="2 4" id="KW-0689">Ribosomal protein</keyword>
<protein>
    <recommendedName>
        <fullName evidence="4">Large ribosomal subunit protein uL13</fullName>
    </recommendedName>
</protein>
<dbReference type="InterPro" id="IPR036899">
    <property type="entry name" value="Ribosomal_uL13_sf"/>
</dbReference>
<evidence type="ECO:0000256" key="4">
    <source>
        <dbReference type="HAMAP-Rule" id="MF_01366"/>
    </source>
</evidence>
<organism evidence="5 6">
    <name type="scientific">Candidatus Amesbacteria bacterium RIFCSPHIGHO2_01_FULL_48_32b</name>
    <dbReference type="NCBI Taxonomy" id="1797253"/>
    <lineage>
        <taxon>Bacteria</taxon>
        <taxon>Candidatus Amesiibacteriota</taxon>
    </lineage>
</organism>
<evidence type="ECO:0000256" key="1">
    <source>
        <dbReference type="ARBA" id="ARBA00006227"/>
    </source>
</evidence>
<evidence type="ECO:0000313" key="6">
    <source>
        <dbReference type="Proteomes" id="UP000178176"/>
    </source>
</evidence>
<dbReference type="InterPro" id="IPR005822">
    <property type="entry name" value="Ribosomal_uL13"/>
</dbReference>
<dbReference type="PANTHER" id="PTHR11545">
    <property type="entry name" value="RIBOSOMAL PROTEIN L13"/>
    <property type="match status" value="1"/>
</dbReference>
<evidence type="ECO:0000256" key="2">
    <source>
        <dbReference type="ARBA" id="ARBA00022980"/>
    </source>
</evidence>
<name>A0A1F4YGE2_9BACT</name>
<dbReference type="GO" id="GO:0003729">
    <property type="term" value="F:mRNA binding"/>
    <property type="evidence" value="ECO:0007669"/>
    <property type="project" value="TreeGrafter"/>
</dbReference>
<comment type="similarity">
    <text evidence="1 4">Belongs to the universal ribosomal protein uL13 family.</text>
</comment>
<dbReference type="GO" id="GO:0017148">
    <property type="term" value="P:negative regulation of translation"/>
    <property type="evidence" value="ECO:0007669"/>
    <property type="project" value="TreeGrafter"/>
</dbReference>
<dbReference type="PIRSF" id="PIRSF002181">
    <property type="entry name" value="Ribosomal_L13"/>
    <property type="match status" value="1"/>
</dbReference>
<comment type="function">
    <text evidence="4">This protein is one of the early assembly proteins of the 50S ribosomal subunit, although it is not seen to bind rRNA by itself. It is important during the early stages of 50S assembly.</text>
</comment>
<comment type="caution">
    <text evidence="5">The sequence shown here is derived from an EMBL/GenBank/DDBJ whole genome shotgun (WGS) entry which is preliminary data.</text>
</comment>